<gene>
    <name evidence="6" type="primary">fsa6_1</name>
    <name evidence="6" type="ORF">LCER1_G007806</name>
</gene>
<keyword evidence="3" id="KW-0539">Nucleus</keyword>
<evidence type="ECO:0000256" key="1">
    <source>
        <dbReference type="ARBA" id="ARBA00004123"/>
    </source>
</evidence>
<dbReference type="InterPro" id="IPR036864">
    <property type="entry name" value="Zn2-C6_fun-type_DNA-bd_sf"/>
</dbReference>
<dbReference type="GO" id="GO:0003677">
    <property type="term" value="F:DNA binding"/>
    <property type="evidence" value="ECO:0007669"/>
    <property type="project" value="InterPro"/>
</dbReference>
<keyword evidence="7" id="KW-1185">Reference proteome</keyword>
<proteinExistence type="predicted"/>
<dbReference type="GO" id="GO:0005634">
    <property type="term" value="C:nucleus"/>
    <property type="evidence" value="ECO:0007669"/>
    <property type="project" value="UniProtKB-SubCell"/>
</dbReference>
<dbReference type="PROSITE" id="PS00463">
    <property type="entry name" value="ZN2_CY6_FUNGAL_1"/>
    <property type="match status" value="1"/>
</dbReference>
<evidence type="ECO:0000313" key="6">
    <source>
        <dbReference type="EMBL" id="TVY51303.1"/>
    </source>
</evidence>
<protein>
    <submittedName>
        <fullName evidence="6">Fusarisetin A cluster transcription factor fsa6</fullName>
    </submittedName>
</protein>
<evidence type="ECO:0000256" key="2">
    <source>
        <dbReference type="ARBA" id="ARBA00022723"/>
    </source>
</evidence>
<organism evidence="6 7">
    <name type="scientific">Lachnellula cervina</name>
    <dbReference type="NCBI Taxonomy" id="1316786"/>
    <lineage>
        <taxon>Eukaryota</taxon>
        <taxon>Fungi</taxon>
        <taxon>Dikarya</taxon>
        <taxon>Ascomycota</taxon>
        <taxon>Pezizomycotina</taxon>
        <taxon>Leotiomycetes</taxon>
        <taxon>Helotiales</taxon>
        <taxon>Lachnaceae</taxon>
        <taxon>Lachnellula</taxon>
    </lineage>
</organism>
<dbReference type="Pfam" id="PF00172">
    <property type="entry name" value="Zn_clus"/>
    <property type="match status" value="1"/>
</dbReference>
<keyword evidence="2" id="KW-0479">Metal-binding</keyword>
<sequence length="700" mass="78737">MSQPASTPPKRNRAQLSCTPCRHAKLKCDRVSPCSQCLKRDRPAACVFPEPAQRRRPAVSMRDRVRHLEGLVKGALAAAPPSENEGEASGQVLTNSDESRYVGSTHWAAILEDIEEVKDYFADAGDEEAAEEEVVSYTMLTFNLHSPISKEELVERLPEKNVVDGLVRKYFNGHSPSLHLIHKPTFQKEYKSFWAAPNDAPITWIGLIYAMMALAALSSLSAAETPKEIRDTSMETIRYCRNSCMQALLLSHYTKPGPCTIETLILYMEGEFLMSKDDQVHLYLLIGNIVRLCLRMGLHRDTTKVGGNITPFQAEMRRRVWHHLGQIDLLASFHIGLPGMVESIESDTLYPRNLRDEDLDEGMAELPPSRPDSELTPISYLISKSRLCHACGQIAALANRLTLPPYSEVMKMDGLLHEAYATMPTFFHMPSKFSLFESPDLIIKQFSLALVYQKSRCMLHRKYIMKQNEDPQYAYSKKVAVDASMELLKCQAMSYDATSDGGPLARDRWVLSTLTMHDFLLASMLVTINIIQAFGPNSTTRKEVKEMDENMLEALEKSHSIFTQSKSVMADARISTDARKASSLSRAMLNKVYRVLGRPLIPEDEDAWRTNETSKVSNISELSLRAPSEFDTQFNSTQAAAAADPLGAMIDVDIPGDVDWDTFDNHIFPKTNIYEIWPNFSSADLTFNDFDDQMLDPNPL</sequence>
<dbReference type="SUPFAM" id="SSF57701">
    <property type="entry name" value="Zn2/Cys6 DNA-binding domain"/>
    <property type="match status" value="1"/>
</dbReference>
<name>A0A7D8UX96_9HELO</name>
<dbReference type="SMART" id="SM00906">
    <property type="entry name" value="Fungal_trans"/>
    <property type="match status" value="1"/>
</dbReference>
<dbReference type="AlphaFoldDB" id="A0A7D8UX96"/>
<evidence type="ECO:0000256" key="4">
    <source>
        <dbReference type="SAM" id="MobiDB-lite"/>
    </source>
</evidence>
<dbReference type="InterPro" id="IPR050613">
    <property type="entry name" value="Sec_Metabolite_Reg"/>
</dbReference>
<dbReference type="OrthoDB" id="5431381at2759"/>
<dbReference type="InterPro" id="IPR001138">
    <property type="entry name" value="Zn2Cys6_DnaBD"/>
</dbReference>
<dbReference type="InterPro" id="IPR007219">
    <property type="entry name" value="XnlR_reg_dom"/>
</dbReference>
<comment type="caution">
    <text evidence="6">The sequence shown here is derived from an EMBL/GenBank/DDBJ whole genome shotgun (WGS) entry which is preliminary data.</text>
</comment>
<dbReference type="PANTHER" id="PTHR31001">
    <property type="entry name" value="UNCHARACTERIZED TRANSCRIPTIONAL REGULATORY PROTEIN"/>
    <property type="match status" value="1"/>
</dbReference>
<dbReference type="GO" id="GO:0006351">
    <property type="term" value="P:DNA-templated transcription"/>
    <property type="evidence" value="ECO:0007669"/>
    <property type="project" value="InterPro"/>
</dbReference>
<dbReference type="GO" id="GO:0000981">
    <property type="term" value="F:DNA-binding transcription factor activity, RNA polymerase II-specific"/>
    <property type="evidence" value="ECO:0007669"/>
    <property type="project" value="InterPro"/>
</dbReference>
<dbReference type="Gene3D" id="4.10.240.10">
    <property type="entry name" value="Zn(2)-C6 fungal-type DNA-binding domain"/>
    <property type="match status" value="1"/>
</dbReference>
<reference evidence="6 7" key="1">
    <citation type="submission" date="2018-05" db="EMBL/GenBank/DDBJ databases">
        <title>Whole genome sequencing for identification of molecular markers to develop diagnostic detection tools for the regulated plant pathogen Lachnellula willkommii.</title>
        <authorList>
            <person name="Giroux E."/>
            <person name="Bilodeau G."/>
        </authorList>
    </citation>
    <scope>NUCLEOTIDE SEQUENCE [LARGE SCALE GENOMIC DNA]</scope>
    <source>
        <strain evidence="6 7">CBS 625.97</strain>
    </source>
</reference>
<dbReference type="PROSITE" id="PS50048">
    <property type="entry name" value="ZN2_CY6_FUNGAL_2"/>
    <property type="match status" value="1"/>
</dbReference>
<dbReference type="GO" id="GO:0008270">
    <property type="term" value="F:zinc ion binding"/>
    <property type="evidence" value="ECO:0007669"/>
    <property type="project" value="InterPro"/>
</dbReference>
<feature type="domain" description="Zn(2)-C6 fungal-type" evidence="5">
    <location>
        <begin position="17"/>
        <end position="48"/>
    </location>
</feature>
<evidence type="ECO:0000313" key="7">
    <source>
        <dbReference type="Proteomes" id="UP000481288"/>
    </source>
</evidence>
<feature type="region of interest" description="Disordered" evidence="4">
    <location>
        <begin position="77"/>
        <end position="96"/>
    </location>
</feature>
<evidence type="ECO:0000256" key="3">
    <source>
        <dbReference type="ARBA" id="ARBA00023242"/>
    </source>
</evidence>
<dbReference type="PANTHER" id="PTHR31001:SF49">
    <property type="entry name" value="ZN(II)2CYS6 TRANSCRIPTION FACTOR (EUROFUNG)"/>
    <property type="match status" value="1"/>
</dbReference>
<evidence type="ECO:0000259" key="5">
    <source>
        <dbReference type="PROSITE" id="PS50048"/>
    </source>
</evidence>
<dbReference type="Proteomes" id="UP000481288">
    <property type="component" value="Unassembled WGS sequence"/>
</dbReference>
<dbReference type="Pfam" id="PF04082">
    <property type="entry name" value="Fungal_trans"/>
    <property type="match status" value="1"/>
</dbReference>
<accession>A0A7D8UX96</accession>
<dbReference type="EMBL" id="QGMG01000851">
    <property type="protein sequence ID" value="TVY51303.1"/>
    <property type="molecule type" value="Genomic_DNA"/>
</dbReference>
<comment type="subcellular location">
    <subcellularLocation>
        <location evidence="1">Nucleus</location>
    </subcellularLocation>
</comment>
<dbReference type="CDD" id="cd12148">
    <property type="entry name" value="fungal_TF_MHR"/>
    <property type="match status" value="1"/>
</dbReference>
<dbReference type="SMART" id="SM00066">
    <property type="entry name" value="GAL4"/>
    <property type="match status" value="1"/>
</dbReference>
<dbReference type="CDD" id="cd00067">
    <property type="entry name" value="GAL4"/>
    <property type="match status" value="1"/>
</dbReference>